<feature type="transmembrane region" description="Helical" evidence="4">
    <location>
        <begin position="357"/>
        <end position="381"/>
    </location>
</feature>
<protein>
    <submittedName>
        <fullName evidence="5">Glycosyltransferase family 2 protein</fullName>
    </submittedName>
</protein>
<evidence type="ECO:0000256" key="2">
    <source>
        <dbReference type="ARBA" id="ARBA00022676"/>
    </source>
</evidence>
<dbReference type="Pfam" id="PF13641">
    <property type="entry name" value="Glyco_tranf_2_3"/>
    <property type="match status" value="1"/>
</dbReference>
<dbReference type="Proteomes" id="UP001046350">
    <property type="component" value="Chromosome"/>
</dbReference>
<accession>A0ABX8NDC6</accession>
<dbReference type="EMBL" id="CP077076">
    <property type="protein sequence ID" value="QXH54092.1"/>
    <property type="molecule type" value="Genomic_DNA"/>
</dbReference>
<keyword evidence="6" id="KW-1185">Reference proteome</keyword>
<organism evidence="5 6">
    <name type="scientific">Pseudomonas fakonensis</name>
    <dbReference type="NCBI Taxonomy" id="2842355"/>
    <lineage>
        <taxon>Bacteria</taxon>
        <taxon>Pseudomonadati</taxon>
        <taxon>Pseudomonadota</taxon>
        <taxon>Gammaproteobacteria</taxon>
        <taxon>Pseudomonadales</taxon>
        <taxon>Pseudomonadaceae</taxon>
        <taxon>Pseudomonas</taxon>
    </lineage>
</organism>
<comment type="similarity">
    <text evidence="1">Belongs to the glycosyltransferase 2 family.</text>
</comment>
<dbReference type="PANTHER" id="PTHR43630:SF1">
    <property type="entry name" value="POLY-BETA-1,6-N-ACETYL-D-GLUCOSAMINE SYNTHASE"/>
    <property type="match status" value="1"/>
</dbReference>
<dbReference type="RefSeq" id="WP_217843485.1">
    <property type="nucleotide sequence ID" value="NZ_CP077076.1"/>
</dbReference>
<keyword evidence="4" id="KW-0472">Membrane</keyword>
<keyword evidence="3" id="KW-0808">Transferase</keyword>
<evidence type="ECO:0000256" key="3">
    <source>
        <dbReference type="ARBA" id="ARBA00022679"/>
    </source>
</evidence>
<dbReference type="CDD" id="cd06438">
    <property type="entry name" value="EpsO_like"/>
    <property type="match status" value="1"/>
</dbReference>
<proteinExistence type="inferred from homology"/>
<keyword evidence="2" id="KW-0328">Glycosyltransferase</keyword>
<evidence type="ECO:0000256" key="1">
    <source>
        <dbReference type="ARBA" id="ARBA00006739"/>
    </source>
</evidence>
<sequence>MTMLLAWLLAALALLMLLPVLVLLAQVLLACLPLRSPALAPGVRGPLAVLVPAHDEAAVIRATLACIRLQLLEGDRLLVVADNCSDDTAALARACGAEVVERSDAQHRGKGYALDYGVRHLAAAPPQVLVIIDADCQVGEGAIDRLARSCLASERPVQALYLMRAPAGAGLKVLVAEFAWRVKNLVRPRGWARLGLPCQLMGAGMAFLWRDLAKVELASGHLVEDLKLGLDFCRQGKPPLFCPQALVSSQFPGSDEGLSSQRKRWEHGHLGVVLADAPRLLATAVAQGNSRLLAMALDLLVPPLALLSLLSAATFLLCWLAFVAFGVLAPALLATLALVLLSASVVLAWARFAREQIAFSVLLYAPLYAMKKIPLYLGFLIRRQVEWVRSKRDDDQ</sequence>
<reference evidence="5" key="1">
    <citation type="journal article" date="2021" name="Microorganisms">
        <title>The Ever-Expanding Pseudomonas Genus: Description of 43 New Species and Partition of the Pseudomonas putida Group.</title>
        <authorList>
            <person name="Girard L."/>
            <person name="Lood C."/>
            <person name="Hofte M."/>
            <person name="Vandamme P."/>
            <person name="Rokni-Zadeh H."/>
            <person name="van Noort V."/>
            <person name="Lavigne R."/>
            <person name="De Mot R."/>
        </authorList>
    </citation>
    <scope>NUCLEOTIDE SEQUENCE</scope>
    <source>
        <strain evidence="5">COW40</strain>
    </source>
</reference>
<dbReference type="PANTHER" id="PTHR43630">
    <property type="entry name" value="POLY-BETA-1,6-N-ACETYL-D-GLUCOSAMINE SYNTHASE"/>
    <property type="match status" value="1"/>
</dbReference>
<name>A0ABX8NDC6_9PSED</name>
<evidence type="ECO:0000313" key="6">
    <source>
        <dbReference type="Proteomes" id="UP001046350"/>
    </source>
</evidence>
<feature type="transmembrane region" description="Helical" evidence="4">
    <location>
        <begin position="332"/>
        <end position="351"/>
    </location>
</feature>
<evidence type="ECO:0000313" key="5">
    <source>
        <dbReference type="EMBL" id="QXH54092.1"/>
    </source>
</evidence>
<evidence type="ECO:0000256" key="4">
    <source>
        <dbReference type="SAM" id="Phobius"/>
    </source>
</evidence>
<feature type="transmembrane region" description="Helical" evidence="4">
    <location>
        <begin position="304"/>
        <end position="325"/>
    </location>
</feature>
<keyword evidence="4" id="KW-1133">Transmembrane helix</keyword>
<keyword evidence="4" id="KW-0812">Transmembrane</keyword>
<gene>
    <name evidence="5" type="ORF">KSS94_13615</name>
</gene>